<reference evidence="2" key="1">
    <citation type="journal article" date="2022" name="bioRxiv">
        <title>Sequencing and chromosome-scale assembly of the giantPleurodeles waltlgenome.</title>
        <authorList>
            <person name="Brown T."/>
            <person name="Elewa A."/>
            <person name="Iarovenko S."/>
            <person name="Subramanian E."/>
            <person name="Araus A.J."/>
            <person name="Petzold A."/>
            <person name="Susuki M."/>
            <person name="Suzuki K.-i.T."/>
            <person name="Hayashi T."/>
            <person name="Toyoda A."/>
            <person name="Oliveira C."/>
            <person name="Osipova E."/>
            <person name="Leigh N.D."/>
            <person name="Simon A."/>
            <person name="Yun M.H."/>
        </authorList>
    </citation>
    <scope>NUCLEOTIDE SEQUENCE</scope>
    <source>
        <strain evidence="2">20211129_DDA</strain>
        <tissue evidence="2">Liver</tissue>
    </source>
</reference>
<dbReference type="Proteomes" id="UP001066276">
    <property type="component" value="Chromosome 3_2"/>
</dbReference>
<accession>A0AAV7TS84</accession>
<comment type="caution">
    <text evidence="2">The sequence shown here is derived from an EMBL/GenBank/DDBJ whole genome shotgun (WGS) entry which is preliminary data.</text>
</comment>
<evidence type="ECO:0000313" key="3">
    <source>
        <dbReference type="Proteomes" id="UP001066276"/>
    </source>
</evidence>
<organism evidence="2 3">
    <name type="scientific">Pleurodeles waltl</name>
    <name type="common">Iberian ribbed newt</name>
    <dbReference type="NCBI Taxonomy" id="8319"/>
    <lineage>
        <taxon>Eukaryota</taxon>
        <taxon>Metazoa</taxon>
        <taxon>Chordata</taxon>
        <taxon>Craniata</taxon>
        <taxon>Vertebrata</taxon>
        <taxon>Euteleostomi</taxon>
        <taxon>Amphibia</taxon>
        <taxon>Batrachia</taxon>
        <taxon>Caudata</taxon>
        <taxon>Salamandroidea</taxon>
        <taxon>Salamandridae</taxon>
        <taxon>Pleurodelinae</taxon>
        <taxon>Pleurodeles</taxon>
    </lineage>
</organism>
<protein>
    <submittedName>
        <fullName evidence="2">Uncharacterized protein</fullName>
    </submittedName>
</protein>
<name>A0AAV7TS84_PLEWA</name>
<gene>
    <name evidence="2" type="ORF">NDU88_004560</name>
</gene>
<keyword evidence="3" id="KW-1185">Reference proteome</keyword>
<sequence length="150" mass="16144">MLSYTLRGTRAQVSRGFRYLCCFKMGKRKAVDAPTPLSGTKKLKKRSSNPATSVTYKGTNPLDDIDTLFEEVEAILKSKFHPLPMSINDTSGKGKIPEIFKKKKSQLTNFSADSVLNVESQASMENPLTPPTAASCSALGAALCVSGAPL</sequence>
<dbReference type="AlphaFoldDB" id="A0AAV7TS84"/>
<evidence type="ECO:0000256" key="1">
    <source>
        <dbReference type="SAM" id="MobiDB-lite"/>
    </source>
</evidence>
<evidence type="ECO:0000313" key="2">
    <source>
        <dbReference type="EMBL" id="KAJ1179326.1"/>
    </source>
</evidence>
<dbReference type="EMBL" id="JANPWB010000006">
    <property type="protein sequence ID" value="KAJ1179326.1"/>
    <property type="molecule type" value="Genomic_DNA"/>
</dbReference>
<proteinExistence type="predicted"/>
<feature type="region of interest" description="Disordered" evidence="1">
    <location>
        <begin position="34"/>
        <end position="56"/>
    </location>
</feature>